<dbReference type="PANTHER" id="PTHR33908">
    <property type="entry name" value="MANNOSYLTRANSFERASE YKCB-RELATED"/>
    <property type="match status" value="1"/>
</dbReference>
<dbReference type="EMBL" id="CP007174">
    <property type="protein sequence ID" value="AIF82743.1"/>
    <property type="molecule type" value="Genomic_DNA"/>
</dbReference>
<dbReference type="Pfam" id="PF13231">
    <property type="entry name" value="PMT_2"/>
    <property type="match status" value="1"/>
</dbReference>
<dbReference type="PANTHER" id="PTHR33908:SF11">
    <property type="entry name" value="MEMBRANE PROTEIN"/>
    <property type="match status" value="1"/>
</dbReference>
<dbReference type="AlphaFoldDB" id="A0A075MNF5"/>
<feature type="transmembrane region" description="Helical" evidence="9">
    <location>
        <begin position="112"/>
        <end position="132"/>
    </location>
</feature>
<dbReference type="GeneID" id="41596523"/>
<evidence type="ECO:0000256" key="4">
    <source>
        <dbReference type="ARBA" id="ARBA00022679"/>
    </source>
</evidence>
<feature type="transmembrane region" description="Helical" evidence="9">
    <location>
        <begin position="337"/>
        <end position="355"/>
    </location>
</feature>
<protein>
    <submittedName>
        <fullName evidence="11">PMT family glycosyltransferase, 4-amino-4-deoxy-L-arabinose transferase</fullName>
    </submittedName>
</protein>
<feature type="transmembrane region" description="Helical" evidence="9">
    <location>
        <begin position="241"/>
        <end position="263"/>
    </location>
</feature>
<evidence type="ECO:0000256" key="7">
    <source>
        <dbReference type="ARBA" id="ARBA00023136"/>
    </source>
</evidence>
<keyword evidence="6 9" id="KW-1133">Transmembrane helix</keyword>
<feature type="domain" description="Glycosyltransferase RgtA/B/C/D-like" evidence="10">
    <location>
        <begin position="90"/>
        <end position="258"/>
    </location>
</feature>
<evidence type="ECO:0000259" key="10">
    <source>
        <dbReference type="Pfam" id="PF13231"/>
    </source>
</evidence>
<keyword evidence="2" id="KW-1003">Cell membrane</keyword>
<dbReference type="KEGG" id="nev:NTE_00663"/>
<keyword evidence="7 9" id="KW-0472">Membrane</keyword>
<evidence type="ECO:0000256" key="1">
    <source>
        <dbReference type="ARBA" id="ARBA00004651"/>
    </source>
</evidence>
<feature type="transmembrane region" description="Helical" evidence="9">
    <location>
        <begin position="139"/>
        <end position="156"/>
    </location>
</feature>
<comment type="subcellular location">
    <subcellularLocation>
        <location evidence="1">Cell membrane</location>
        <topology evidence="1">Multi-pass membrane protein</topology>
    </subcellularLocation>
</comment>
<accession>A0A075MNF5</accession>
<dbReference type="GO" id="GO:0016763">
    <property type="term" value="F:pentosyltransferase activity"/>
    <property type="evidence" value="ECO:0007669"/>
    <property type="project" value="TreeGrafter"/>
</dbReference>
<proteinExistence type="predicted"/>
<keyword evidence="3" id="KW-0328">Glycosyltransferase</keyword>
<keyword evidence="4 11" id="KW-0808">Transferase</keyword>
<feature type="transmembrane region" description="Helical" evidence="9">
    <location>
        <begin position="283"/>
        <end position="306"/>
    </location>
</feature>
<name>A0A075MNF5_9ARCH</name>
<evidence type="ECO:0000256" key="3">
    <source>
        <dbReference type="ARBA" id="ARBA00022676"/>
    </source>
</evidence>
<dbReference type="GO" id="GO:0005886">
    <property type="term" value="C:plasma membrane"/>
    <property type="evidence" value="ECO:0007669"/>
    <property type="project" value="UniProtKB-SubCell"/>
</dbReference>
<evidence type="ECO:0000313" key="12">
    <source>
        <dbReference type="Proteomes" id="UP000028194"/>
    </source>
</evidence>
<evidence type="ECO:0000256" key="5">
    <source>
        <dbReference type="ARBA" id="ARBA00022692"/>
    </source>
</evidence>
<dbReference type="InterPro" id="IPR038731">
    <property type="entry name" value="RgtA/B/C-like"/>
</dbReference>
<dbReference type="HOGENOM" id="CLU_688114_0_0_2"/>
<evidence type="ECO:0000256" key="6">
    <source>
        <dbReference type="ARBA" id="ARBA00022989"/>
    </source>
</evidence>
<feature type="transmembrane region" description="Helical" evidence="9">
    <location>
        <begin position="39"/>
        <end position="65"/>
    </location>
</feature>
<dbReference type="RefSeq" id="WP_148699652.1">
    <property type="nucleotide sequence ID" value="NZ_CP007174.1"/>
</dbReference>
<reference evidence="11 12" key="1">
    <citation type="journal article" date="2014" name="PLoS ONE">
        <title>Genome Sequence of Candidatus Nitrososphaera evergladensis from Group I.1b Enriched from Everglades Soil Reveals Novel Genomic Features of the Ammonia-Oxidizing Archaea.</title>
        <authorList>
            <person name="Zhalnina K.V."/>
            <person name="Dias R."/>
            <person name="Leonard M.T."/>
            <person name="Dorr de Quadros P."/>
            <person name="Camargo F.A."/>
            <person name="Drew J.C."/>
            <person name="Farmerie W.G."/>
            <person name="Daroub S.H."/>
            <person name="Triplett E.W."/>
        </authorList>
    </citation>
    <scope>NUCLEOTIDE SEQUENCE [LARGE SCALE GENOMIC DNA]</scope>
    <source>
        <strain evidence="11 12">SR1</strain>
    </source>
</reference>
<feature type="transmembrane region" description="Helical" evidence="9">
    <location>
        <begin position="218"/>
        <end position="234"/>
    </location>
</feature>
<evidence type="ECO:0000256" key="8">
    <source>
        <dbReference type="SAM" id="MobiDB-lite"/>
    </source>
</evidence>
<feature type="transmembrane region" description="Helical" evidence="9">
    <location>
        <begin position="313"/>
        <end position="331"/>
    </location>
</feature>
<keyword evidence="5 9" id="KW-0812">Transmembrane</keyword>
<evidence type="ECO:0000313" key="11">
    <source>
        <dbReference type="EMBL" id="AIF82743.1"/>
    </source>
</evidence>
<gene>
    <name evidence="11" type="ORF">NTE_00663</name>
</gene>
<dbReference type="GO" id="GO:0008610">
    <property type="term" value="P:lipid biosynthetic process"/>
    <property type="evidence" value="ECO:0007669"/>
    <property type="project" value="UniProtKB-ARBA"/>
</dbReference>
<keyword evidence="12" id="KW-1185">Reference proteome</keyword>
<dbReference type="InterPro" id="IPR050297">
    <property type="entry name" value="LipidA_mod_glycosyltrf_83"/>
</dbReference>
<evidence type="ECO:0000256" key="9">
    <source>
        <dbReference type="SAM" id="Phobius"/>
    </source>
</evidence>
<evidence type="ECO:0000256" key="2">
    <source>
        <dbReference type="ARBA" id="ARBA00022475"/>
    </source>
</evidence>
<feature type="compositionally biased region" description="Basic and acidic residues" evidence="8">
    <location>
        <begin position="371"/>
        <end position="389"/>
    </location>
</feature>
<organism evidence="11 12">
    <name type="scientific">Candidatus Nitrososphaera evergladensis SR1</name>
    <dbReference type="NCBI Taxonomy" id="1459636"/>
    <lineage>
        <taxon>Archaea</taxon>
        <taxon>Nitrososphaerota</taxon>
        <taxon>Nitrososphaeria</taxon>
        <taxon>Nitrososphaerales</taxon>
        <taxon>Nitrososphaeraceae</taxon>
        <taxon>Nitrososphaera</taxon>
    </lineage>
</organism>
<feature type="region of interest" description="Disordered" evidence="8">
    <location>
        <begin position="371"/>
        <end position="400"/>
    </location>
</feature>
<dbReference type="Proteomes" id="UP000028194">
    <property type="component" value="Chromosome"/>
</dbReference>
<sequence length="400" mass="44149">MAVNNDDGSRNDNSFTSISGKGAGGRHFGKLPAMSKIDIACIALMGLLVAYYFFYASTVIATPIWDGAVYLLNARGWLSGDNVPLYEGFRPPLLSWIIAGIWTIAGTENFEIIKYIQPLFTVGAGFVLYALLGRHKGKLFAFGVVALTMLNATLFFNSSQILTEGLSLFFLVTTLYLLAGKRGASEEKESGQKIIAFGEGWRWFFAGIAIALTFASRYPIIVPAVAIFIVASILRKDIRLAARTIIGAVPTFALIVLAVYLRTGTFETALAKDTNLSLLLSPFYIANSINIWGLVFLLVPVAFIFRKTYTDKFNYLFIAWFLASLAFWSANTSNFDYRFTIQLTPAVYYLAVLAIEHIAKHHNTIIVTIRKDGSSSDGNDSRSNREKHPPSFRASAETKT</sequence>